<sequence length="45" mass="5061">MHRGAARRARPRRGRHRALIGNNRGGTNGWIARNAIYGVLLRVDP</sequence>
<dbReference type="KEGG" id="samy:DB32_000820"/>
<proteinExistence type="predicted"/>
<dbReference type="Proteomes" id="UP000034883">
    <property type="component" value="Chromosome"/>
</dbReference>
<dbReference type="AlphaFoldDB" id="A0A0F6VZV9"/>
<feature type="region of interest" description="Disordered" evidence="1">
    <location>
        <begin position="1"/>
        <end position="24"/>
    </location>
</feature>
<accession>A0A0F6VZV9</accession>
<evidence type="ECO:0000313" key="3">
    <source>
        <dbReference type="Proteomes" id="UP000034883"/>
    </source>
</evidence>
<evidence type="ECO:0000256" key="1">
    <source>
        <dbReference type="SAM" id="MobiDB-lite"/>
    </source>
</evidence>
<gene>
    <name evidence="2" type="ORF">DB32_000820</name>
</gene>
<dbReference type="EMBL" id="CP011125">
    <property type="protein sequence ID" value="AKF03671.1"/>
    <property type="molecule type" value="Genomic_DNA"/>
</dbReference>
<name>A0A0F6VZV9_9BACT</name>
<feature type="compositionally biased region" description="Basic residues" evidence="1">
    <location>
        <begin position="1"/>
        <end position="18"/>
    </location>
</feature>
<reference evidence="2 3" key="1">
    <citation type="submission" date="2015-03" db="EMBL/GenBank/DDBJ databases">
        <title>Genome assembly of Sandaracinus amylolyticus DSM 53668.</title>
        <authorList>
            <person name="Sharma G."/>
            <person name="Subramanian S."/>
        </authorList>
    </citation>
    <scope>NUCLEOTIDE SEQUENCE [LARGE SCALE GENOMIC DNA]</scope>
    <source>
        <strain evidence="2 3">DSM 53668</strain>
    </source>
</reference>
<protein>
    <submittedName>
        <fullName evidence="2">Uncharacterized protein</fullName>
    </submittedName>
</protein>
<organism evidence="2 3">
    <name type="scientific">Sandaracinus amylolyticus</name>
    <dbReference type="NCBI Taxonomy" id="927083"/>
    <lineage>
        <taxon>Bacteria</taxon>
        <taxon>Pseudomonadati</taxon>
        <taxon>Myxococcota</taxon>
        <taxon>Polyangia</taxon>
        <taxon>Polyangiales</taxon>
        <taxon>Sandaracinaceae</taxon>
        <taxon>Sandaracinus</taxon>
    </lineage>
</organism>
<evidence type="ECO:0000313" key="2">
    <source>
        <dbReference type="EMBL" id="AKF03671.1"/>
    </source>
</evidence>
<keyword evidence="3" id="KW-1185">Reference proteome</keyword>